<name>A0A1H7AL58_9BACT</name>
<organism evidence="1 2">
    <name type="scientific">Cyclobacterium xiamenense</name>
    <dbReference type="NCBI Taxonomy" id="1297121"/>
    <lineage>
        <taxon>Bacteria</taxon>
        <taxon>Pseudomonadati</taxon>
        <taxon>Bacteroidota</taxon>
        <taxon>Cytophagia</taxon>
        <taxon>Cytophagales</taxon>
        <taxon>Cyclobacteriaceae</taxon>
        <taxon>Cyclobacterium</taxon>
    </lineage>
</organism>
<dbReference type="Proteomes" id="UP000199403">
    <property type="component" value="Unassembled WGS sequence"/>
</dbReference>
<proteinExistence type="predicted"/>
<accession>A0A1H7AL58</accession>
<evidence type="ECO:0008006" key="3">
    <source>
        <dbReference type="Google" id="ProtNLM"/>
    </source>
</evidence>
<dbReference type="AlphaFoldDB" id="A0A1H7AL58"/>
<dbReference type="RefSeq" id="WP_143057678.1">
    <property type="nucleotide sequence ID" value="NZ_FNZH01000006.1"/>
</dbReference>
<dbReference type="OrthoDB" id="836802at2"/>
<evidence type="ECO:0000313" key="2">
    <source>
        <dbReference type="Proteomes" id="UP000199403"/>
    </source>
</evidence>
<sequence length="410" mass="46693">MKTAKFLIIGICCWVFTYATVHGQEAPTDYIITNDGATRTGTIARSFDFNNARTITFLDPEGKEFRFGPEDLKGFVLANGRTFESRSLPGKGEKELYFLQVILRGKVSLFSYNSRFFVESEKDYLELSKTSAPKTIQGNVIMTRHKQITGILNYMLYGPCGLQLRERIARTVHSESGFIDIIMMYHDCENLPYELLVEEIPVLRLSWVGMAGASLFQTYPVPMSDRTGHVFATNVAPFVGVGIKLDQWRRAPRFAFDLGIGFSWVKNTLNAQLNRQNYFYTATEEFSTTTVSVPVFIDYLVFRSSKHEYYLGAGANLRINSFQSASSMVDFKTKSEPVVVELYEEPIYIHSPVQFSPAFKAGTHLLYKEKWGIVSEFQLEYTHKGYGLSLGSNQFQYNQFVSTFILGFRL</sequence>
<gene>
    <name evidence="1" type="ORF">SAMN05192553_106171</name>
</gene>
<reference evidence="2" key="1">
    <citation type="submission" date="2016-10" db="EMBL/GenBank/DDBJ databases">
        <authorList>
            <person name="Varghese N."/>
            <person name="Submissions S."/>
        </authorList>
    </citation>
    <scope>NUCLEOTIDE SEQUENCE [LARGE SCALE GENOMIC DNA]</scope>
    <source>
        <strain evidence="2">IBRC-M 10761</strain>
    </source>
</reference>
<protein>
    <recommendedName>
        <fullName evidence="3">Outer membrane protein beta-barrel domain-containing protein</fullName>
    </recommendedName>
</protein>
<keyword evidence="2" id="KW-1185">Reference proteome</keyword>
<evidence type="ECO:0000313" key="1">
    <source>
        <dbReference type="EMBL" id="SEJ62802.1"/>
    </source>
</evidence>
<dbReference type="EMBL" id="FNZH01000006">
    <property type="protein sequence ID" value="SEJ62802.1"/>
    <property type="molecule type" value="Genomic_DNA"/>
</dbReference>
<dbReference type="STRING" id="1416801.SAMN05192553_106171"/>